<dbReference type="AlphaFoldDB" id="A0A518DPA0"/>
<keyword evidence="2" id="KW-1185">Reference proteome</keyword>
<dbReference type="KEGG" id="lcre:Pla8534_14430"/>
<protein>
    <submittedName>
        <fullName evidence="1">Uncharacterized protein</fullName>
    </submittedName>
</protein>
<name>A0A518DPA0_9BACT</name>
<accession>A0A518DPA0</accession>
<gene>
    <name evidence="1" type="ORF">Pla8534_14430</name>
</gene>
<organism evidence="1 2">
    <name type="scientific">Lignipirellula cremea</name>
    <dbReference type="NCBI Taxonomy" id="2528010"/>
    <lineage>
        <taxon>Bacteria</taxon>
        <taxon>Pseudomonadati</taxon>
        <taxon>Planctomycetota</taxon>
        <taxon>Planctomycetia</taxon>
        <taxon>Pirellulales</taxon>
        <taxon>Pirellulaceae</taxon>
        <taxon>Lignipirellula</taxon>
    </lineage>
</organism>
<proteinExistence type="predicted"/>
<dbReference type="RefSeq" id="WP_145050728.1">
    <property type="nucleotide sequence ID" value="NZ_CP036433.1"/>
</dbReference>
<evidence type="ECO:0000313" key="1">
    <source>
        <dbReference type="EMBL" id="QDU93662.1"/>
    </source>
</evidence>
<evidence type="ECO:0000313" key="2">
    <source>
        <dbReference type="Proteomes" id="UP000317648"/>
    </source>
</evidence>
<dbReference type="EMBL" id="CP036433">
    <property type="protein sequence ID" value="QDU93662.1"/>
    <property type="molecule type" value="Genomic_DNA"/>
</dbReference>
<dbReference type="Proteomes" id="UP000317648">
    <property type="component" value="Chromosome"/>
</dbReference>
<reference evidence="1 2" key="1">
    <citation type="submission" date="2019-02" db="EMBL/GenBank/DDBJ databases">
        <title>Deep-cultivation of Planctomycetes and their phenomic and genomic characterization uncovers novel biology.</title>
        <authorList>
            <person name="Wiegand S."/>
            <person name="Jogler M."/>
            <person name="Boedeker C."/>
            <person name="Pinto D."/>
            <person name="Vollmers J."/>
            <person name="Rivas-Marin E."/>
            <person name="Kohn T."/>
            <person name="Peeters S.H."/>
            <person name="Heuer A."/>
            <person name="Rast P."/>
            <person name="Oberbeckmann S."/>
            <person name="Bunk B."/>
            <person name="Jeske O."/>
            <person name="Meyerdierks A."/>
            <person name="Storesund J.E."/>
            <person name="Kallscheuer N."/>
            <person name="Luecker S."/>
            <person name="Lage O.M."/>
            <person name="Pohl T."/>
            <person name="Merkel B.J."/>
            <person name="Hornburger P."/>
            <person name="Mueller R.-W."/>
            <person name="Bruemmer F."/>
            <person name="Labrenz M."/>
            <person name="Spormann A.M."/>
            <person name="Op den Camp H."/>
            <person name="Overmann J."/>
            <person name="Amann R."/>
            <person name="Jetten M.S.M."/>
            <person name="Mascher T."/>
            <person name="Medema M.H."/>
            <person name="Devos D.P."/>
            <person name="Kaster A.-K."/>
            <person name="Ovreas L."/>
            <person name="Rohde M."/>
            <person name="Galperin M.Y."/>
            <person name="Jogler C."/>
        </authorList>
    </citation>
    <scope>NUCLEOTIDE SEQUENCE [LARGE SCALE GENOMIC DNA]</scope>
    <source>
        <strain evidence="1 2">Pla85_3_4</strain>
    </source>
</reference>
<sequence length="253" mass="27819">MRTRFIILFMGVALGLLLQRIFPQEETEPQVIPGAPIKATVPLEPAPAVDPPPVKQADEASLEPLVPALVFTAYQPEPVAAEGLASTGSASSVSLASGTDEFLHDSNALFHPHGEKVCASGCAASRHPTPTASPERIDELIRKFALEPCDATSPALEELLFLGRQTRDLLASRRELPLDAKHEAMLRREVQRTQVRIEMRLVNKQGETRCWLAPTVTPLDRRHVFSMETERLQPIVSSGTVKRVGLDSLWVRL</sequence>